<dbReference type="SUPFAM" id="SSF53187">
    <property type="entry name" value="Zn-dependent exopeptidases"/>
    <property type="match status" value="1"/>
</dbReference>
<gene>
    <name evidence="3" type="ORF">RCL2_001433200</name>
    <name evidence="2" type="ORF">RclHR1_02020011</name>
</gene>
<dbReference type="EMBL" id="BEXD01001136">
    <property type="protein sequence ID" value="GBB92529.1"/>
    <property type="molecule type" value="Genomic_DNA"/>
</dbReference>
<reference evidence="2 4" key="1">
    <citation type="submission" date="2017-11" db="EMBL/GenBank/DDBJ databases">
        <title>The genome of Rhizophagus clarus HR1 reveals common genetic basis of auxotrophy among arbuscular mycorrhizal fungi.</title>
        <authorList>
            <person name="Kobayashi Y."/>
        </authorList>
    </citation>
    <scope>NUCLEOTIDE SEQUENCE [LARGE SCALE GENOMIC DNA]</scope>
    <source>
        <strain evidence="2 4">HR1</strain>
    </source>
</reference>
<organism evidence="2 4">
    <name type="scientific">Rhizophagus clarus</name>
    <dbReference type="NCBI Taxonomy" id="94130"/>
    <lineage>
        <taxon>Eukaryota</taxon>
        <taxon>Fungi</taxon>
        <taxon>Fungi incertae sedis</taxon>
        <taxon>Mucoromycota</taxon>
        <taxon>Glomeromycotina</taxon>
        <taxon>Glomeromycetes</taxon>
        <taxon>Glomerales</taxon>
        <taxon>Glomeraceae</taxon>
        <taxon>Rhizophagus</taxon>
    </lineage>
</organism>
<evidence type="ECO:0000256" key="1">
    <source>
        <dbReference type="SAM" id="Phobius"/>
    </source>
</evidence>
<dbReference type="InterPro" id="IPR007709">
    <property type="entry name" value="N-FG_amidohydro"/>
</dbReference>
<dbReference type="Pfam" id="PF05013">
    <property type="entry name" value="FGase"/>
    <property type="match status" value="1"/>
</dbReference>
<keyword evidence="1" id="KW-0812">Transmembrane</keyword>
<evidence type="ECO:0000313" key="4">
    <source>
        <dbReference type="Proteomes" id="UP000247702"/>
    </source>
</evidence>
<dbReference type="OrthoDB" id="71260at2759"/>
<protein>
    <submittedName>
        <fullName evidence="3">T9SS type A sorting domain-containing protein</fullName>
    </submittedName>
</protein>
<name>A0A2Z6R3E0_9GLOM</name>
<accession>A0A2Z6R3E0</accession>
<evidence type="ECO:0000313" key="2">
    <source>
        <dbReference type="EMBL" id="GBB92529.1"/>
    </source>
</evidence>
<feature type="transmembrane region" description="Helical" evidence="1">
    <location>
        <begin position="12"/>
        <end position="29"/>
    </location>
</feature>
<sequence>MARVNPLRNPKILLLCAVFSIFIFLFIVVPEFQNHFPIPISVDVEPIQLTSELLLEPIYGYNNYSEFIQGHLPIIISIPHGGHLFPDNIPDRKQTFPSVVKSNDINTQEIGRELSDLITKTFKGRKPYMIVNHLGRSKLDVNRPLKEGAEGIPGINIPSDTQIAWSDYHNFLNNAVEEIEERFGRGLLIDIHGHGHPENYIELGYVLSSEVLLRSDDILNLDPTISAGSSIRSLYIRKQSTLSFAELLRGKTASLGGRLQSYGYETIPSHVHKHPLIHEKYFHGGYSVQKYGSRHGEQVIDAIQIELPRLLRLGNNELRGQFLTDFAESLSWFVKEYYWKGGQGSKRLTIDIPGRS</sequence>
<dbReference type="AlphaFoldDB" id="A0A2Z6R3E0"/>
<keyword evidence="4" id="KW-1185">Reference proteome</keyword>
<comment type="caution">
    <text evidence="2">The sequence shown here is derived from an EMBL/GenBank/DDBJ whole genome shotgun (WGS) entry which is preliminary data.</text>
</comment>
<dbReference type="Proteomes" id="UP000615446">
    <property type="component" value="Unassembled WGS sequence"/>
</dbReference>
<proteinExistence type="predicted"/>
<dbReference type="Proteomes" id="UP000247702">
    <property type="component" value="Unassembled WGS sequence"/>
</dbReference>
<evidence type="ECO:0000313" key="3">
    <source>
        <dbReference type="EMBL" id="GES87335.1"/>
    </source>
</evidence>
<dbReference type="EMBL" id="BLAL01000165">
    <property type="protein sequence ID" value="GES87335.1"/>
    <property type="molecule type" value="Genomic_DNA"/>
</dbReference>
<keyword evidence="1" id="KW-0472">Membrane</keyword>
<reference evidence="3" key="2">
    <citation type="submission" date="2019-10" db="EMBL/GenBank/DDBJ databases">
        <title>Conservation and host-specific expression of non-tandemly repeated heterogenous ribosome RNA gene in arbuscular mycorrhizal fungi.</title>
        <authorList>
            <person name="Maeda T."/>
            <person name="Kobayashi Y."/>
            <person name="Nakagawa T."/>
            <person name="Ezawa T."/>
            <person name="Yamaguchi K."/>
            <person name="Bino T."/>
            <person name="Nishimoto Y."/>
            <person name="Shigenobu S."/>
            <person name="Kawaguchi M."/>
        </authorList>
    </citation>
    <scope>NUCLEOTIDE SEQUENCE</scope>
    <source>
        <strain evidence="3">HR1</strain>
    </source>
</reference>
<dbReference type="Gene3D" id="3.40.630.40">
    <property type="entry name" value="Zn-dependent exopeptidases"/>
    <property type="match status" value="1"/>
</dbReference>
<keyword evidence="1" id="KW-1133">Transmembrane helix</keyword>